<evidence type="ECO:0000256" key="10">
    <source>
        <dbReference type="ARBA" id="ARBA00041355"/>
    </source>
</evidence>
<keyword evidence="4" id="KW-0963">Cytoplasm</keyword>
<sequence>MSSFTVNKKTRMSDLINYRLKILTIDGRNFIGKLLAFDKHLNLVLSDTEELRITKKSYQELKSKNSINPVEDKRLLGLIILRGDQIVSLSIESGPTTDIKKRLGLTKGKGISRPLKVPVSQTSKIGSNLQGPVKH</sequence>
<evidence type="ECO:0000313" key="13">
    <source>
        <dbReference type="Proteomes" id="UP000095085"/>
    </source>
</evidence>
<dbReference type="SUPFAM" id="SSF50182">
    <property type="entry name" value="Sm-like ribonucleoproteins"/>
    <property type="match status" value="1"/>
</dbReference>
<dbReference type="GeneID" id="30994870"/>
<dbReference type="PANTHER" id="PTHR10701">
    <property type="entry name" value="SMALL NUCLEAR RIBONUCLEOPROTEIN-ASSOCIATED PROTEIN B AND N"/>
    <property type="match status" value="1"/>
</dbReference>
<reference evidence="13" key="1">
    <citation type="submission" date="2016-05" db="EMBL/GenBank/DDBJ databases">
        <title>Comparative genomics of biotechnologically important yeasts.</title>
        <authorList>
            <consortium name="DOE Joint Genome Institute"/>
            <person name="Riley R."/>
            <person name="Haridas S."/>
            <person name="Wolfe K.H."/>
            <person name="Lopes M.R."/>
            <person name="Hittinger C.T."/>
            <person name="Goker M."/>
            <person name="Salamov A."/>
            <person name="Wisecaver J."/>
            <person name="Long T.M."/>
            <person name="Aerts A.L."/>
            <person name="Barry K."/>
            <person name="Choi C."/>
            <person name="Clum A."/>
            <person name="Coughlan A.Y."/>
            <person name="Deshpande S."/>
            <person name="Douglass A.P."/>
            <person name="Hanson S.J."/>
            <person name="Klenk H.-P."/>
            <person name="Labutti K."/>
            <person name="Lapidus A."/>
            <person name="Lindquist E."/>
            <person name="Lipzen A."/>
            <person name="Meier-Kolthoff J.P."/>
            <person name="Ohm R.A."/>
            <person name="Otillar R.P."/>
            <person name="Pangilinan J."/>
            <person name="Peng Y."/>
            <person name="Rokas A."/>
            <person name="Rosa C.A."/>
            <person name="Scheuner C."/>
            <person name="Sibirny A.A."/>
            <person name="Slot J.C."/>
            <person name="Stielow J.B."/>
            <person name="Sun H."/>
            <person name="Kurtzman C.P."/>
            <person name="Blackwell M."/>
            <person name="Grigoriev I.V."/>
            <person name="Jeffries T.W."/>
        </authorList>
    </citation>
    <scope>NUCLEOTIDE SEQUENCE [LARGE SCALE GENOMIC DNA]</scope>
    <source>
        <strain evidence="13">NRRL Y-1933</strain>
    </source>
</reference>
<dbReference type="GO" id="GO:0070990">
    <property type="term" value="F:snRNP binding"/>
    <property type="evidence" value="ECO:0007669"/>
    <property type="project" value="TreeGrafter"/>
</dbReference>
<evidence type="ECO:0000256" key="4">
    <source>
        <dbReference type="ARBA" id="ARBA00022490"/>
    </source>
</evidence>
<evidence type="ECO:0000256" key="8">
    <source>
        <dbReference type="ARBA" id="ARBA00023242"/>
    </source>
</evidence>
<evidence type="ECO:0000259" key="11">
    <source>
        <dbReference type="PROSITE" id="PS52002"/>
    </source>
</evidence>
<dbReference type="GO" id="GO:0071004">
    <property type="term" value="C:U2-type prespliceosome"/>
    <property type="evidence" value="ECO:0007669"/>
    <property type="project" value="TreeGrafter"/>
</dbReference>
<comment type="subcellular location">
    <subcellularLocation>
        <location evidence="2">Cytoplasm</location>
    </subcellularLocation>
    <subcellularLocation>
        <location evidence="1">Nucleus</location>
    </subcellularLocation>
</comment>
<dbReference type="Gene3D" id="2.30.30.100">
    <property type="match status" value="1"/>
</dbReference>
<dbReference type="EMBL" id="KV454547">
    <property type="protein sequence ID" value="ODV64684.1"/>
    <property type="molecule type" value="Genomic_DNA"/>
</dbReference>
<evidence type="ECO:0000256" key="6">
    <source>
        <dbReference type="ARBA" id="ARBA00022884"/>
    </source>
</evidence>
<dbReference type="GO" id="GO:0003723">
    <property type="term" value="F:RNA binding"/>
    <property type="evidence" value="ECO:0007669"/>
    <property type="project" value="UniProtKB-KW"/>
</dbReference>
<gene>
    <name evidence="12" type="ORF">HYPBUDRAFT_151006</name>
</gene>
<evidence type="ECO:0000256" key="7">
    <source>
        <dbReference type="ARBA" id="ARBA00023187"/>
    </source>
</evidence>
<dbReference type="InterPro" id="IPR010920">
    <property type="entry name" value="LSM_dom_sf"/>
</dbReference>
<evidence type="ECO:0000256" key="9">
    <source>
        <dbReference type="ARBA" id="ARBA00023274"/>
    </source>
</evidence>
<dbReference type="Proteomes" id="UP000095085">
    <property type="component" value="Unassembled WGS sequence"/>
</dbReference>
<keyword evidence="7" id="KW-0508">mRNA splicing</keyword>
<dbReference type="GO" id="GO:0005687">
    <property type="term" value="C:U4 snRNP"/>
    <property type="evidence" value="ECO:0007669"/>
    <property type="project" value="TreeGrafter"/>
</dbReference>
<protein>
    <recommendedName>
        <fullName evidence="10">Sm protein B</fullName>
    </recommendedName>
</protein>
<dbReference type="GO" id="GO:0005685">
    <property type="term" value="C:U1 snRNP"/>
    <property type="evidence" value="ECO:0007669"/>
    <property type="project" value="TreeGrafter"/>
</dbReference>
<keyword evidence="8" id="KW-0539">Nucleus</keyword>
<dbReference type="GO" id="GO:0005737">
    <property type="term" value="C:cytoplasm"/>
    <property type="evidence" value="ECO:0007669"/>
    <property type="project" value="UniProtKB-SubCell"/>
</dbReference>
<keyword evidence="13" id="KW-1185">Reference proteome</keyword>
<organism evidence="12 13">
    <name type="scientific">Hyphopichia burtonii NRRL Y-1933</name>
    <dbReference type="NCBI Taxonomy" id="984485"/>
    <lineage>
        <taxon>Eukaryota</taxon>
        <taxon>Fungi</taxon>
        <taxon>Dikarya</taxon>
        <taxon>Ascomycota</taxon>
        <taxon>Saccharomycotina</taxon>
        <taxon>Pichiomycetes</taxon>
        <taxon>Debaryomycetaceae</taxon>
        <taxon>Hyphopichia</taxon>
    </lineage>
</organism>
<name>A0A1E4RBP1_9ASCO</name>
<dbReference type="InterPro" id="IPR001163">
    <property type="entry name" value="Sm_dom_euk/arc"/>
</dbReference>
<evidence type="ECO:0000313" key="12">
    <source>
        <dbReference type="EMBL" id="ODV64684.1"/>
    </source>
</evidence>
<proteinExistence type="inferred from homology"/>
<dbReference type="Pfam" id="PF01423">
    <property type="entry name" value="LSM"/>
    <property type="match status" value="1"/>
</dbReference>
<dbReference type="GO" id="GO:0005686">
    <property type="term" value="C:U2 snRNP"/>
    <property type="evidence" value="ECO:0007669"/>
    <property type="project" value="TreeGrafter"/>
</dbReference>
<dbReference type="InterPro" id="IPR047575">
    <property type="entry name" value="Sm"/>
</dbReference>
<dbReference type="OrthoDB" id="2020720at2759"/>
<dbReference type="SMART" id="SM00651">
    <property type="entry name" value="Sm"/>
    <property type="match status" value="1"/>
</dbReference>
<evidence type="ECO:0000256" key="3">
    <source>
        <dbReference type="ARBA" id="ARBA00009123"/>
    </source>
</evidence>
<dbReference type="GO" id="GO:0046540">
    <property type="term" value="C:U4/U6 x U5 tri-snRNP complex"/>
    <property type="evidence" value="ECO:0007669"/>
    <property type="project" value="TreeGrafter"/>
</dbReference>
<comment type="similarity">
    <text evidence="3">Belongs to the snRNP SmB/SmN family.</text>
</comment>
<dbReference type="STRING" id="984485.A0A1E4RBP1"/>
<dbReference type="GO" id="GO:0071013">
    <property type="term" value="C:catalytic step 2 spliceosome"/>
    <property type="evidence" value="ECO:0007669"/>
    <property type="project" value="TreeGrafter"/>
</dbReference>
<dbReference type="CDD" id="cd01717">
    <property type="entry name" value="Sm_B"/>
    <property type="match status" value="1"/>
</dbReference>
<dbReference type="GO" id="GO:0005682">
    <property type="term" value="C:U5 snRNP"/>
    <property type="evidence" value="ECO:0007669"/>
    <property type="project" value="TreeGrafter"/>
</dbReference>
<dbReference type="GO" id="GO:0000398">
    <property type="term" value="P:mRNA splicing, via spliceosome"/>
    <property type="evidence" value="ECO:0007669"/>
    <property type="project" value="TreeGrafter"/>
</dbReference>
<keyword evidence="6" id="KW-0694">RNA-binding</keyword>
<evidence type="ECO:0000256" key="5">
    <source>
        <dbReference type="ARBA" id="ARBA00022664"/>
    </source>
</evidence>
<evidence type="ECO:0000256" key="1">
    <source>
        <dbReference type="ARBA" id="ARBA00004123"/>
    </source>
</evidence>
<keyword evidence="5" id="KW-0507">mRNA processing</keyword>
<dbReference type="PANTHER" id="PTHR10701:SF0">
    <property type="entry name" value="SMALL NUCLEAR RIBONUCLEOPROTEIN-ASSOCIATED PROTEIN B"/>
    <property type="match status" value="1"/>
</dbReference>
<accession>A0A1E4RBP1</accession>
<dbReference type="RefSeq" id="XP_020073751.1">
    <property type="nucleotide sequence ID" value="XM_020220320.1"/>
</dbReference>
<dbReference type="AlphaFoldDB" id="A0A1E4RBP1"/>
<dbReference type="InterPro" id="IPR050914">
    <property type="entry name" value="snRNP_SmB/NAA38-like"/>
</dbReference>
<keyword evidence="9" id="KW-0687">Ribonucleoprotein</keyword>
<feature type="domain" description="Sm" evidence="11">
    <location>
        <begin position="7"/>
        <end position="95"/>
    </location>
</feature>
<evidence type="ECO:0000256" key="2">
    <source>
        <dbReference type="ARBA" id="ARBA00004496"/>
    </source>
</evidence>
<dbReference type="PROSITE" id="PS52002">
    <property type="entry name" value="SM"/>
    <property type="match status" value="1"/>
</dbReference>